<protein>
    <submittedName>
        <fullName evidence="6">Disease resistance protein RGA1</fullName>
    </submittedName>
</protein>
<reference evidence="6" key="1">
    <citation type="submission" date="2025-08" db="UniProtKB">
        <authorList>
            <consortium name="RefSeq"/>
        </authorList>
    </citation>
    <scope>IDENTIFICATION</scope>
</reference>
<dbReference type="GO" id="GO:0002758">
    <property type="term" value="P:innate immune response-activating signaling pathway"/>
    <property type="evidence" value="ECO:0007669"/>
    <property type="project" value="UniProtKB-ARBA"/>
</dbReference>
<dbReference type="PANTHER" id="PTHR23155">
    <property type="entry name" value="DISEASE RESISTANCE PROTEIN RP"/>
    <property type="match status" value="1"/>
</dbReference>
<keyword evidence="1" id="KW-0677">Repeat</keyword>
<dbReference type="InterPro" id="IPR044974">
    <property type="entry name" value="Disease_R_plants"/>
</dbReference>
<organism evidence="5 6">
    <name type="scientific">Elaeis guineensis var. tenera</name>
    <name type="common">Oil palm</name>
    <dbReference type="NCBI Taxonomy" id="51953"/>
    <lineage>
        <taxon>Eukaryota</taxon>
        <taxon>Viridiplantae</taxon>
        <taxon>Streptophyta</taxon>
        <taxon>Embryophyta</taxon>
        <taxon>Tracheophyta</taxon>
        <taxon>Spermatophyta</taxon>
        <taxon>Magnoliopsida</taxon>
        <taxon>Liliopsida</taxon>
        <taxon>Arecaceae</taxon>
        <taxon>Arecoideae</taxon>
        <taxon>Cocoseae</taxon>
        <taxon>Elaeidinae</taxon>
        <taxon>Elaeis</taxon>
    </lineage>
</organism>
<evidence type="ECO:0000259" key="3">
    <source>
        <dbReference type="Pfam" id="PF23559"/>
    </source>
</evidence>
<dbReference type="OrthoDB" id="5279713at2759"/>
<dbReference type="Pfam" id="PF23559">
    <property type="entry name" value="WHD_DRP"/>
    <property type="match status" value="1"/>
</dbReference>
<feature type="domain" description="Disease resistance protein winged helix" evidence="3">
    <location>
        <begin position="48"/>
        <end position="117"/>
    </location>
</feature>
<evidence type="ECO:0000256" key="2">
    <source>
        <dbReference type="ARBA" id="ARBA00022821"/>
    </source>
</evidence>
<dbReference type="KEGG" id="egu:105035677"/>
<dbReference type="Proteomes" id="UP000504607">
    <property type="component" value="Unplaced"/>
</dbReference>
<keyword evidence="2" id="KW-0611">Plant defense</keyword>
<dbReference type="PANTHER" id="PTHR23155:SF1128">
    <property type="entry name" value="OS03G0849500 PROTEIN"/>
    <property type="match status" value="1"/>
</dbReference>
<gene>
    <name evidence="6" type="primary">LOC105035677</name>
</gene>
<dbReference type="GeneID" id="105035677"/>
<sequence length="325" mass="37755">MREGRGWRSVMESKIWDIKDDKILLSLKLSYNHLHSHMKQCFAYCATFPKDYEIDKEMLIQLWMANGFIPFDPEKDIELKGHEIFNELSSRSLFQDIEEFRQGIITFRMHDLIHDLAQSVIGNECCILEKPRSISNTTLRHLSVTMHDPKISSMEKVHTFNTLRTLLLLRDWESDFDLSHISWEETKLRALGLRGAMIYDFPISRLHVKHVRYLDLSKTNISTLPEATSNLLNLQTLNLSYCDYLQQLPKGIRKMSSLRHLYLHGCIRLESMPRGIGELKCLHTLTAYPVGNEIESGSIKELKDLCIGGMLELYRLKNVRSVAES</sequence>
<dbReference type="Pfam" id="PF23598">
    <property type="entry name" value="LRR_14"/>
    <property type="match status" value="1"/>
</dbReference>
<dbReference type="RefSeq" id="XP_010909618.1">
    <property type="nucleotide sequence ID" value="XM_010911316.1"/>
</dbReference>
<feature type="domain" description="Disease resistance R13L4/SHOC-2-like LRR" evidence="4">
    <location>
        <begin position="209"/>
        <end position="305"/>
    </location>
</feature>
<dbReference type="FunFam" id="1.10.10.10:FF:000322">
    <property type="entry name" value="Probable disease resistance protein At1g63360"/>
    <property type="match status" value="1"/>
</dbReference>
<evidence type="ECO:0000313" key="6">
    <source>
        <dbReference type="RefSeq" id="XP_010909618.1"/>
    </source>
</evidence>
<dbReference type="InterPro" id="IPR058922">
    <property type="entry name" value="WHD_DRP"/>
</dbReference>
<evidence type="ECO:0000259" key="4">
    <source>
        <dbReference type="Pfam" id="PF23598"/>
    </source>
</evidence>
<dbReference type="GO" id="GO:0042742">
    <property type="term" value="P:defense response to bacterium"/>
    <property type="evidence" value="ECO:0007669"/>
    <property type="project" value="UniProtKB-ARBA"/>
</dbReference>
<dbReference type="InterPro" id="IPR036388">
    <property type="entry name" value="WH-like_DNA-bd_sf"/>
</dbReference>
<evidence type="ECO:0000256" key="1">
    <source>
        <dbReference type="ARBA" id="ARBA00022737"/>
    </source>
</evidence>
<dbReference type="AlphaFoldDB" id="A0A6I9QI01"/>
<dbReference type="InParanoid" id="A0A6I9QI01"/>
<name>A0A6I9QI01_ELAGV</name>
<dbReference type="InterPro" id="IPR032675">
    <property type="entry name" value="LRR_dom_sf"/>
</dbReference>
<keyword evidence="5" id="KW-1185">Reference proteome</keyword>
<dbReference type="GO" id="GO:0009626">
    <property type="term" value="P:plant-type hypersensitive response"/>
    <property type="evidence" value="ECO:0007669"/>
    <property type="project" value="UniProtKB-ARBA"/>
</dbReference>
<dbReference type="Gene3D" id="3.80.10.10">
    <property type="entry name" value="Ribonuclease Inhibitor"/>
    <property type="match status" value="1"/>
</dbReference>
<dbReference type="InterPro" id="IPR055414">
    <property type="entry name" value="LRR_R13L4/SHOC2-like"/>
</dbReference>
<proteinExistence type="predicted"/>
<dbReference type="Gene3D" id="1.10.10.10">
    <property type="entry name" value="Winged helix-like DNA-binding domain superfamily/Winged helix DNA-binding domain"/>
    <property type="match status" value="1"/>
</dbReference>
<accession>A0A6I9QI01</accession>
<dbReference type="SUPFAM" id="SSF52058">
    <property type="entry name" value="L domain-like"/>
    <property type="match status" value="1"/>
</dbReference>
<evidence type="ECO:0000313" key="5">
    <source>
        <dbReference type="Proteomes" id="UP000504607"/>
    </source>
</evidence>